<dbReference type="EMBL" id="CP147246">
    <property type="protein sequence ID" value="WYJ94653.1"/>
    <property type="molecule type" value="Genomic_DNA"/>
</dbReference>
<reference evidence="3" key="2">
    <citation type="submission" date="2017-05" db="EMBL/GenBank/DDBJ databases">
        <authorList>
            <consortium name="The Broad Institute Genomics Platform"/>
            <consortium name="The Broad Institute Genomic Center for Infectious Diseases"/>
            <person name="Earl A."/>
            <person name="Manson A."/>
            <person name="Schwartman J."/>
            <person name="Gilmore M."/>
            <person name="Abouelleil A."/>
            <person name="Cao P."/>
            <person name="Chapman S."/>
            <person name="Cusick C."/>
            <person name="Shea T."/>
            <person name="Young S."/>
            <person name="Neafsey D."/>
            <person name="Nusbaum C."/>
            <person name="Birren B."/>
        </authorList>
    </citation>
    <scope>NUCLEOTIDE SEQUENCE</scope>
    <source>
        <strain evidence="3">9D6_DIV0238</strain>
    </source>
</reference>
<evidence type="ECO:0000313" key="3">
    <source>
        <dbReference type="EMBL" id="WYJ94653.1"/>
    </source>
</evidence>
<dbReference type="Proteomes" id="UP000196151">
    <property type="component" value="Chromosome"/>
</dbReference>
<gene>
    <name evidence="3" type="ORF">A5889_002166</name>
    <name evidence="2" type="ORF">A5889_002852</name>
</gene>
<keyword evidence="1" id="KW-0472">Membrane</keyword>
<name>A0A200IZZ4_9ENTE</name>
<dbReference type="RefSeq" id="WP_087641912.1">
    <property type="nucleotide sequence ID" value="NZ_CP147246.1"/>
</dbReference>
<sequence>MGTLDWSFVVLLSSAFLFTLFSLVLLLNVFKSKKRLKAIKRKRPPKNKKRRKRFFVAKRKLQVTLKKQIMWTIILIFMAGGTSAGAVYSRYYQQNKLNGKESESIVQSYYILTELTTQLENVNKNENPQKSIKNVRGLSNKLVSYGFITASVSLKEEKQHLLNRYFIGVKELGKNLSEQSVETLQEKEAYQGYMNDIEKIKANQTEVFKEFKINEAALKKKQ</sequence>
<dbReference type="EMBL" id="NIBQ01000003">
    <property type="protein sequence ID" value="OUZ30564.1"/>
    <property type="molecule type" value="Genomic_DNA"/>
</dbReference>
<keyword evidence="1" id="KW-1133">Transmembrane helix</keyword>
<reference evidence="3" key="3">
    <citation type="submission" date="2024-03" db="EMBL/GenBank/DDBJ databases">
        <title>The Genome Sequence of Enterococcus sp. DIV0238c.</title>
        <authorList>
            <consortium name="The Broad Institute Genomics Platform"/>
            <consortium name="The Broad Institute Microbial Omics Core"/>
            <consortium name="The Broad Institute Genomic Center for Infectious Diseases"/>
            <person name="Earl A."/>
            <person name="Manson A."/>
            <person name="Gilmore M."/>
            <person name="Schwartman J."/>
            <person name="Shea T."/>
            <person name="Abouelleil A."/>
            <person name="Cao P."/>
            <person name="Chapman S."/>
            <person name="Cusick C."/>
            <person name="Young S."/>
            <person name="Neafsey D."/>
            <person name="Nusbaum C."/>
            <person name="Birren B."/>
        </authorList>
    </citation>
    <scope>NUCLEOTIDE SEQUENCE</scope>
    <source>
        <strain evidence="3">9D6_DIV0238</strain>
    </source>
</reference>
<protein>
    <submittedName>
        <fullName evidence="2">Uncharacterized protein</fullName>
    </submittedName>
</protein>
<proteinExistence type="predicted"/>
<feature type="transmembrane region" description="Helical" evidence="1">
    <location>
        <begin position="69"/>
        <end position="88"/>
    </location>
</feature>
<reference evidence="2" key="1">
    <citation type="submission" date="2017-05" db="EMBL/GenBank/DDBJ databases">
        <title>The Genome Sequence of Enterococcus sp. 9D6_DIV0238.</title>
        <authorList>
            <consortium name="The Broad Institute Genomics Platform"/>
            <consortium name="The Broad Institute Genomic Center for Infectious Diseases"/>
            <person name="Earl A."/>
            <person name="Manson A."/>
            <person name="Schwartman J."/>
            <person name="Gilmore M."/>
            <person name="Abouelleil A."/>
            <person name="Cao P."/>
            <person name="Chapman S."/>
            <person name="Cusick C."/>
            <person name="Shea T."/>
            <person name="Young S."/>
            <person name="Neafsey D."/>
            <person name="Nusbaum C."/>
            <person name="Birren B."/>
        </authorList>
    </citation>
    <scope>NUCLEOTIDE SEQUENCE [LARGE SCALE GENOMIC DNA]</scope>
    <source>
        <strain evidence="2">9D6_DIV0238</strain>
    </source>
</reference>
<dbReference type="AlphaFoldDB" id="A0A200IZZ4"/>
<accession>A0A200IZZ4</accession>
<organism evidence="2">
    <name type="scientific">Candidatus Enterococcus dunnyi</name>
    <dbReference type="NCBI Taxonomy" id="1834192"/>
    <lineage>
        <taxon>Bacteria</taxon>
        <taxon>Bacillati</taxon>
        <taxon>Bacillota</taxon>
        <taxon>Bacilli</taxon>
        <taxon>Lactobacillales</taxon>
        <taxon>Enterococcaceae</taxon>
        <taxon>Enterococcus</taxon>
    </lineage>
</organism>
<evidence type="ECO:0000313" key="4">
    <source>
        <dbReference type="Proteomes" id="UP000196151"/>
    </source>
</evidence>
<dbReference type="OrthoDB" id="2185431at2"/>
<keyword evidence="4" id="KW-1185">Reference proteome</keyword>
<feature type="transmembrane region" description="Helical" evidence="1">
    <location>
        <begin position="6"/>
        <end position="30"/>
    </location>
</feature>
<keyword evidence="1" id="KW-0812">Transmembrane</keyword>
<evidence type="ECO:0000313" key="2">
    <source>
        <dbReference type="EMBL" id="OUZ30564.1"/>
    </source>
</evidence>
<evidence type="ECO:0000256" key="1">
    <source>
        <dbReference type="SAM" id="Phobius"/>
    </source>
</evidence>